<evidence type="ECO:0000313" key="2">
    <source>
        <dbReference type="EMBL" id="KDQ30114.1"/>
    </source>
</evidence>
<gene>
    <name evidence="2" type="ORF">PLEOSDRAFT_154821</name>
</gene>
<feature type="compositionally biased region" description="Polar residues" evidence="1">
    <location>
        <begin position="1"/>
        <end position="28"/>
    </location>
</feature>
<evidence type="ECO:0000256" key="1">
    <source>
        <dbReference type="SAM" id="MobiDB-lite"/>
    </source>
</evidence>
<sequence>MSFHETTPPQSVHQSDLLSLSPEPQAQTFEFPDPVPPPPTPNHDLPPHMAMRTPSRGHSSPELSAQIFRSFCYTPDMMPMLGERGAPPLFKGSHEKVKSFLKKFNTLCARLFNS</sequence>
<protein>
    <submittedName>
        <fullName evidence="2">Uncharacterized protein</fullName>
    </submittedName>
</protein>
<reference evidence="3" key="1">
    <citation type="journal article" date="2014" name="Proc. Natl. Acad. Sci. U.S.A.">
        <title>Extensive sampling of basidiomycete genomes demonstrates inadequacy of the white-rot/brown-rot paradigm for wood decay fungi.</title>
        <authorList>
            <person name="Riley R."/>
            <person name="Salamov A.A."/>
            <person name="Brown D.W."/>
            <person name="Nagy L.G."/>
            <person name="Floudas D."/>
            <person name="Held B.W."/>
            <person name="Levasseur A."/>
            <person name="Lombard V."/>
            <person name="Morin E."/>
            <person name="Otillar R."/>
            <person name="Lindquist E.A."/>
            <person name="Sun H."/>
            <person name="LaButti K.M."/>
            <person name="Schmutz J."/>
            <person name="Jabbour D."/>
            <person name="Luo H."/>
            <person name="Baker S.E."/>
            <person name="Pisabarro A.G."/>
            <person name="Walton J.D."/>
            <person name="Blanchette R.A."/>
            <person name="Henrissat B."/>
            <person name="Martin F."/>
            <person name="Cullen D."/>
            <person name="Hibbett D.S."/>
            <person name="Grigoriev I.V."/>
        </authorList>
    </citation>
    <scope>NUCLEOTIDE SEQUENCE [LARGE SCALE GENOMIC DNA]</scope>
    <source>
        <strain evidence="3">PC15</strain>
    </source>
</reference>
<dbReference type="InParanoid" id="A0A067NQA0"/>
<feature type="region of interest" description="Disordered" evidence="1">
    <location>
        <begin position="1"/>
        <end position="61"/>
    </location>
</feature>
<evidence type="ECO:0000313" key="3">
    <source>
        <dbReference type="Proteomes" id="UP000027073"/>
    </source>
</evidence>
<dbReference type="EMBL" id="KL198006">
    <property type="protein sequence ID" value="KDQ30114.1"/>
    <property type="molecule type" value="Genomic_DNA"/>
</dbReference>
<organism evidence="2 3">
    <name type="scientific">Pleurotus ostreatus (strain PC15)</name>
    <name type="common">Oyster mushroom</name>
    <dbReference type="NCBI Taxonomy" id="1137138"/>
    <lineage>
        <taxon>Eukaryota</taxon>
        <taxon>Fungi</taxon>
        <taxon>Dikarya</taxon>
        <taxon>Basidiomycota</taxon>
        <taxon>Agaricomycotina</taxon>
        <taxon>Agaricomycetes</taxon>
        <taxon>Agaricomycetidae</taxon>
        <taxon>Agaricales</taxon>
        <taxon>Pleurotineae</taxon>
        <taxon>Pleurotaceae</taxon>
        <taxon>Pleurotus</taxon>
    </lineage>
</organism>
<dbReference type="VEuPathDB" id="FungiDB:PLEOSDRAFT_154821"/>
<dbReference type="Proteomes" id="UP000027073">
    <property type="component" value="Unassembled WGS sequence"/>
</dbReference>
<dbReference type="HOGENOM" id="CLU_2122085_0_0_1"/>
<dbReference type="AlphaFoldDB" id="A0A067NQA0"/>
<accession>A0A067NQA0</accession>
<proteinExistence type="predicted"/>
<name>A0A067NQA0_PLEO1</name>